<organism evidence="1 2">
    <name type="scientific">Deinococcus oregonensis</name>
    <dbReference type="NCBI Taxonomy" id="1805970"/>
    <lineage>
        <taxon>Bacteria</taxon>
        <taxon>Thermotogati</taxon>
        <taxon>Deinococcota</taxon>
        <taxon>Deinococci</taxon>
        <taxon>Deinococcales</taxon>
        <taxon>Deinococcaceae</taxon>
        <taxon>Deinococcus</taxon>
    </lineage>
</organism>
<protein>
    <recommendedName>
        <fullName evidence="3">Lipoprotein</fullName>
    </recommendedName>
</protein>
<evidence type="ECO:0000313" key="1">
    <source>
        <dbReference type="EMBL" id="MFB9991713.1"/>
    </source>
</evidence>
<reference evidence="1 2" key="1">
    <citation type="submission" date="2024-09" db="EMBL/GenBank/DDBJ databases">
        <authorList>
            <person name="Sun Q."/>
            <person name="Mori K."/>
        </authorList>
    </citation>
    <scope>NUCLEOTIDE SEQUENCE [LARGE SCALE GENOMIC DNA]</scope>
    <source>
        <strain evidence="1 2">JCM 13503</strain>
    </source>
</reference>
<keyword evidence="2" id="KW-1185">Reference proteome</keyword>
<comment type="caution">
    <text evidence="1">The sequence shown here is derived from an EMBL/GenBank/DDBJ whole genome shotgun (WGS) entry which is preliminary data.</text>
</comment>
<dbReference type="PROSITE" id="PS51257">
    <property type="entry name" value="PROKAR_LIPOPROTEIN"/>
    <property type="match status" value="1"/>
</dbReference>
<proteinExistence type="predicted"/>
<evidence type="ECO:0000313" key="2">
    <source>
        <dbReference type="Proteomes" id="UP001589733"/>
    </source>
</evidence>
<dbReference type="RefSeq" id="WP_380007250.1">
    <property type="nucleotide sequence ID" value="NZ_JBHLYR010000022.1"/>
</dbReference>
<dbReference type="EMBL" id="JBHLYR010000022">
    <property type="protein sequence ID" value="MFB9991713.1"/>
    <property type="molecule type" value="Genomic_DNA"/>
</dbReference>
<gene>
    <name evidence="1" type="ORF">ACFFLM_07000</name>
</gene>
<evidence type="ECO:0008006" key="3">
    <source>
        <dbReference type="Google" id="ProtNLM"/>
    </source>
</evidence>
<accession>A0ABV6AW39</accession>
<sequence length="472" mass="51655">MKRLLFPIIASLCLLTACPRTPVPEVLKIPDGEAALHGEWRGMLTPSVVYQNITHSDSALYIKRGEGGLFFGLYAAQPPRNSSALLVIDSQTGQVLKQIPWREESYSDLRFRAATATTPARLLNAVYVNPEIVIIEHDPLTLAETDRWTLPSSPSTFRGFNAEGTLALMDNNTLIDTRTRQLVPIHPAITKLLESPPKDTYTHWSSDKQWLIVQDYVWQGLYKVRRFVFISNATGQEIDGKAQHSSSCSGKVDNSLSGDALTLPDGGIALLYDDGVIELRRADGALRKAVDTGDCQMVGLSLSGDTLNFSGKTLGTVRLSDGQITAQVPVDAPNAARLPILGSIFNIEDGVLKYQQADGVKWQLGTAPKTLWLKANATWISESEYHVTGEARVNDEPLTLTAKAITHGINLQPQTSPTIPPSVDWNGELRRADGSLYAKINGMHGATSANQFSSLELEGKDQDFSYDGELKR</sequence>
<dbReference type="Proteomes" id="UP001589733">
    <property type="component" value="Unassembled WGS sequence"/>
</dbReference>
<name>A0ABV6AW39_9DEIO</name>